<evidence type="ECO:0000259" key="16">
    <source>
        <dbReference type="Pfam" id="PF00593"/>
    </source>
</evidence>
<gene>
    <name evidence="18" type="ORF">J1C47_06210</name>
</gene>
<evidence type="ECO:0000256" key="14">
    <source>
        <dbReference type="PROSITE-ProRule" id="PRU01360"/>
    </source>
</evidence>
<dbReference type="Gene3D" id="2.40.170.20">
    <property type="entry name" value="TonB-dependent receptor, beta-barrel domain"/>
    <property type="match status" value="1"/>
</dbReference>
<evidence type="ECO:0000256" key="15">
    <source>
        <dbReference type="RuleBase" id="RU003357"/>
    </source>
</evidence>
<dbReference type="Gene3D" id="2.170.130.10">
    <property type="entry name" value="TonB-dependent receptor, plug domain"/>
    <property type="match status" value="1"/>
</dbReference>
<evidence type="ECO:0000313" key="19">
    <source>
        <dbReference type="Proteomes" id="UP000664288"/>
    </source>
</evidence>
<evidence type="ECO:0000256" key="2">
    <source>
        <dbReference type="ARBA" id="ARBA00009810"/>
    </source>
</evidence>
<evidence type="ECO:0000256" key="11">
    <source>
        <dbReference type="ARBA" id="ARBA00023136"/>
    </source>
</evidence>
<comment type="similarity">
    <text evidence="2 14 15">Belongs to the TonB-dependent receptor family.</text>
</comment>
<reference evidence="18 19" key="1">
    <citation type="submission" date="2021-03" db="EMBL/GenBank/DDBJ databases">
        <title>Whole genome sequence of Jiella sp. MQZ13P-4.</title>
        <authorList>
            <person name="Tuo L."/>
        </authorList>
    </citation>
    <scope>NUCLEOTIDE SEQUENCE [LARGE SCALE GENOMIC DNA]</scope>
    <source>
        <strain evidence="18 19">MQZ13P-4</strain>
    </source>
</reference>
<evidence type="ECO:0000256" key="8">
    <source>
        <dbReference type="ARBA" id="ARBA00023004"/>
    </source>
</evidence>
<evidence type="ECO:0000256" key="6">
    <source>
        <dbReference type="ARBA" id="ARBA00022692"/>
    </source>
</evidence>
<keyword evidence="11 14" id="KW-0472">Membrane</keyword>
<keyword evidence="19" id="KW-1185">Reference proteome</keyword>
<dbReference type="SUPFAM" id="SSF56935">
    <property type="entry name" value="Porins"/>
    <property type="match status" value="1"/>
</dbReference>
<keyword evidence="6 14" id="KW-0812">Transmembrane</keyword>
<evidence type="ECO:0000256" key="10">
    <source>
        <dbReference type="ARBA" id="ARBA00023077"/>
    </source>
</evidence>
<evidence type="ECO:0000313" key="18">
    <source>
        <dbReference type="EMBL" id="MBO0903229.1"/>
    </source>
</evidence>
<evidence type="ECO:0000256" key="5">
    <source>
        <dbReference type="ARBA" id="ARBA00022496"/>
    </source>
</evidence>
<dbReference type="NCBIfam" id="TIGR01783">
    <property type="entry name" value="TonB-siderophor"/>
    <property type="match status" value="1"/>
</dbReference>
<dbReference type="PANTHER" id="PTHR32552:SF68">
    <property type="entry name" value="FERRICHROME OUTER MEMBRANE TRANSPORTER_PHAGE RECEPTOR"/>
    <property type="match status" value="1"/>
</dbReference>
<keyword evidence="9" id="KW-0406">Ion transport</keyword>
<evidence type="ECO:0000256" key="1">
    <source>
        <dbReference type="ARBA" id="ARBA00004571"/>
    </source>
</evidence>
<keyword evidence="12 18" id="KW-0675">Receptor</keyword>
<dbReference type="InterPro" id="IPR010105">
    <property type="entry name" value="TonB_sidphr_rcpt"/>
</dbReference>
<evidence type="ECO:0000256" key="12">
    <source>
        <dbReference type="ARBA" id="ARBA00023170"/>
    </source>
</evidence>
<dbReference type="Proteomes" id="UP000664288">
    <property type="component" value="Unassembled WGS sequence"/>
</dbReference>
<dbReference type="CDD" id="cd01347">
    <property type="entry name" value="ligand_gated_channel"/>
    <property type="match status" value="1"/>
</dbReference>
<dbReference type="RefSeq" id="WP_207349876.1">
    <property type="nucleotide sequence ID" value="NZ_JAFMPY010000005.1"/>
</dbReference>
<feature type="domain" description="TonB-dependent receptor plug" evidence="17">
    <location>
        <begin position="95"/>
        <end position="197"/>
    </location>
</feature>
<dbReference type="Pfam" id="PF00593">
    <property type="entry name" value="TonB_dep_Rec_b-barrel"/>
    <property type="match status" value="1"/>
</dbReference>
<dbReference type="InterPro" id="IPR036942">
    <property type="entry name" value="Beta-barrel_TonB_sf"/>
</dbReference>
<dbReference type="InterPro" id="IPR012910">
    <property type="entry name" value="Plug_dom"/>
</dbReference>
<dbReference type="InterPro" id="IPR039426">
    <property type="entry name" value="TonB-dep_rcpt-like"/>
</dbReference>
<sequence>MTVEKGPVGPFRNARRPVNIEVRVREARWRTVLCCGTALCLVHPVAARAEDAADDGAAIVLDTVTISGEGASAVGPDATIVATDTAVGTKTDTPVLDVPAAVSVVTEKEMRERDTNDLDEVLAYTAGVSTDIYGADDRYDFYLIRGFYQTGNGTYRDGLPQRIFGFTGTRLEPYAFQRIEVLKGSTSTLFGLNAPGGLVNAITKRPTDYAFGEVYTTFGDGHIETGTDVGGPLTATGDWSYRITAKWQDGDNGADFTRDDRVYLAPAITWSPDASTSLTLLADYNKRKGNTSHGIPLGSGLDPDLFLGEPDFNAMDTEEKNVGWLFSHDFGNGLEFRQSARYSTFDLTYESVYGGTTDPADPRSAWAVYGDDERFAIDNQLQYDASFGRFDSRTLVGLDYTHDKTSEYRVFGSATGIDPYDPDYCGLSCITLPPGYTWNNEQAATGLYLQEELTLDDRWILTAGGRFDHVETDSGYPDYDLAYDATDEAFTKRFGLTWKATPQISVYGNYSESFDPLGADRSTIVGDPKPQEGRQYEVGTKYRPDGFDGLFTLALFDITQTNVPYYVTATTQAQVGKVRVRGAEFEAKVAMTDRFDLTAAYSYWDAEILEDGLDGNAGKRPQLVPEHIASLWADYTIPGEGVIGDLTLGAGVRYFGPTYADNANTIDLDARTTVDAALTYKINDKATFQVNATNIFDARHVAQVDTYNGTEYYNDGRTVRGTLRYSW</sequence>
<comment type="subcellular location">
    <subcellularLocation>
        <location evidence="1 14">Cell outer membrane</location>
        <topology evidence="1 14">Multi-pass membrane protein</topology>
    </subcellularLocation>
</comment>
<accession>A0ABS3J0L8</accession>
<keyword evidence="10 15" id="KW-0798">TonB box</keyword>
<organism evidence="18 19">
    <name type="scientific">Jiella sonneratiae</name>
    <dbReference type="NCBI Taxonomy" id="2816856"/>
    <lineage>
        <taxon>Bacteria</taxon>
        <taxon>Pseudomonadati</taxon>
        <taxon>Pseudomonadota</taxon>
        <taxon>Alphaproteobacteria</taxon>
        <taxon>Hyphomicrobiales</taxon>
        <taxon>Aurantimonadaceae</taxon>
        <taxon>Jiella</taxon>
    </lineage>
</organism>
<comment type="caution">
    <text evidence="18">The sequence shown here is derived from an EMBL/GenBank/DDBJ whole genome shotgun (WGS) entry which is preliminary data.</text>
</comment>
<keyword evidence="5" id="KW-0410">Iron transport</keyword>
<protein>
    <submittedName>
        <fullName evidence="18">TonB-dependent siderophore receptor</fullName>
    </submittedName>
</protein>
<keyword evidence="8" id="KW-0408">Iron</keyword>
<dbReference type="EMBL" id="JAFMPY010000005">
    <property type="protein sequence ID" value="MBO0903229.1"/>
    <property type="molecule type" value="Genomic_DNA"/>
</dbReference>
<keyword evidence="3 14" id="KW-0813">Transport</keyword>
<keyword evidence="4 14" id="KW-1134">Transmembrane beta strand</keyword>
<proteinExistence type="inferred from homology"/>
<feature type="domain" description="TonB-dependent receptor-like beta-barrel" evidence="16">
    <location>
        <begin position="270"/>
        <end position="695"/>
    </location>
</feature>
<evidence type="ECO:0000256" key="3">
    <source>
        <dbReference type="ARBA" id="ARBA00022448"/>
    </source>
</evidence>
<name>A0ABS3J0L8_9HYPH</name>
<dbReference type="InterPro" id="IPR000531">
    <property type="entry name" value="Beta-barrel_TonB"/>
</dbReference>
<keyword evidence="13 14" id="KW-0998">Cell outer membrane</keyword>
<dbReference type="PROSITE" id="PS52016">
    <property type="entry name" value="TONB_DEPENDENT_REC_3"/>
    <property type="match status" value="1"/>
</dbReference>
<evidence type="ECO:0000259" key="17">
    <source>
        <dbReference type="Pfam" id="PF07715"/>
    </source>
</evidence>
<evidence type="ECO:0000256" key="4">
    <source>
        <dbReference type="ARBA" id="ARBA00022452"/>
    </source>
</evidence>
<dbReference type="Pfam" id="PF07715">
    <property type="entry name" value="Plug"/>
    <property type="match status" value="1"/>
</dbReference>
<evidence type="ECO:0000256" key="7">
    <source>
        <dbReference type="ARBA" id="ARBA00022729"/>
    </source>
</evidence>
<dbReference type="InterPro" id="IPR037066">
    <property type="entry name" value="Plug_dom_sf"/>
</dbReference>
<keyword evidence="7" id="KW-0732">Signal</keyword>
<dbReference type="PANTHER" id="PTHR32552">
    <property type="entry name" value="FERRICHROME IRON RECEPTOR-RELATED"/>
    <property type="match status" value="1"/>
</dbReference>
<evidence type="ECO:0000256" key="9">
    <source>
        <dbReference type="ARBA" id="ARBA00023065"/>
    </source>
</evidence>
<evidence type="ECO:0000256" key="13">
    <source>
        <dbReference type="ARBA" id="ARBA00023237"/>
    </source>
</evidence>